<proteinExistence type="predicted"/>
<dbReference type="PROSITE" id="PS51257">
    <property type="entry name" value="PROKAR_LIPOPROTEIN"/>
    <property type="match status" value="1"/>
</dbReference>
<feature type="chain" id="PRO_5032573327" description="Lipoprotein" evidence="1">
    <location>
        <begin position="20"/>
        <end position="203"/>
    </location>
</feature>
<protein>
    <recommendedName>
        <fullName evidence="4">Lipoprotein</fullName>
    </recommendedName>
</protein>
<dbReference type="EMBL" id="WUBS01000002">
    <property type="protein sequence ID" value="NDL61775.1"/>
    <property type="molecule type" value="Genomic_DNA"/>
</dbReference>
<dbReference type="RefSeq" id="WP_162364459.1">
    <property type="nucleotide sequence ID" value="NZ_WUBS01000002.1"/>
</dbReference>
<reference evidence="2 3" key="2">
    <citation type="submission" date="2020-02" db="EMBL/GenBank/DDBJ databases">
        <title>The new genus of Enterobacteriales.</title>
        <authorList>
            <person name="Kim I.S."/>
        </authorList>
    </citation>
    <scope>NUCLEOTIDE SEQUENCE [LARGE SCALE GENOMIC DNA]</scope>
    <source>
        <strain evidence="2 3">SAP-6</strain>
    </source>
</reference>
<accession>A0A845SKC7</accession>
<dbReference type="AlphaFoldDB" id="A0A845SKC7"/>
<feature type="signal peptide" evidence="1">
    <location>
        <begin position="1"/>
        <end position="19"/>
    </location>
</feature>
<dbReference type="Proteomes" id="UP000461443">
    <property type="component" value="Unassembled WGS sequence"/>
</dbReference>
<name>A0A845SKC7_9GAMM</name>
<evidence type="ECO:0008006" key="4">
    <source>
        <dbReference type="Google" id="ProtNLM"/>
    </source>
</evidence>
<evidence type="ECO:0000313" key="3">
    <source>
        <dbReference type="Proteomes" id="UP000461443"/>
    </source>
</evidence>
<organism evidence="2 3">
    <name type="scientific">Acerihabitans arboris</name>
    <dbReference type="NCBI Taxonomy" id="2691583"/>
    <lineage>
        <taxon>Bacteria</taxon>
        <taxon>Pseudomonadati</taxon>
        <taxon>Pseudomonadota</taxon>
        <taxon>Gammaproteobacteria</taxon>
        <taxon>Enterobacterales</taxon>
        <taxon>Pectobacteriaceae</taxon>
        <taxon>Acerihabitans</taxon>
    </lineage>
</organism>
<reference evidence="2 3" key="1">
    <citation type="submission" date="2019-12" db="EMBL/GenBank/DDBJ databases">
        <authorList>
            <person name="Lee S.D."/>
        </authorList>
    </citation>
    <scope>NUCLEOTIDE SEQUENCE [LARGE SCALE GENOMIC DNA]</scope>
    <source>
        <strain evidence="2 3">SAP-6</strain>
    </source>
</reference>
<keyword evidence="1" id="KW-0732">Signal</keyword>
<keyword evidence="3" id="KW-1185">Reference proteome</keyword>
<gene>
    <name evidence="2" type="ORF">GRH90_03230</name>
</gene>
<sequence>MKKLLLVMIPFIFSGCALFKAPPIATDSESTINQNITDGKTTKDEVVKLYRRGSSFGMPSQKNVEFVSYDRDYATPFGTFITHTKLILLYKNNIVMKHHLIRYKDRGKSDFLFNTTKDQLDSKISNGVTTLKDIQQRYGVPYNIGYTGDNDLYYEYYTDNMSLFHFSINGVDSRDYEKIKKTTLSIYFSGNNVVTHHSLIIPE</sequence>
<comment type="caution">
    <text evidence="2">The sequence shown here is derived from an EMBL/GenBank/DDBJ whole genome shotgun (WGS) entry which is preliminary data.</text>
</comment>
<evidence type="ECO:0000313" key="2">
    <source>
        <dbReference type="EMBL" id="NDL61775.1"/>
    </source>
</evidence>
<evidence type="ECO:0000256" key="1">
    <source>
        <dbReference type="SAM" id="SignalP"/>
    </source>
</evidence>